<comment type="caution">
    <text evidence="1">The sequence shown here is derived from an EMBL/GenBank/DDBJ whole genome shotgun (WGS) entry which is preliminary data.</text>
</comment>
<accession>A0A4Q9V1J0</accession>
<name>A0A4Q9V1J0_9ACTO</name>
<reference evidence="1 2" key="1">
    <citation type="submission" date="2019-02" db="EMBL/GenBank/DDBJ databases">
        <title>Arcanobacterium bovis sp. nov., isolated from the milk of a cow with mastitis.</title>
        <authorList>
            <person name="Sammra O."/>
            <person name="Foster G."/>
            <person name="Hassan A."/>
            <person name="Alssahen M."/>
            <person name="Laemmler C."/>
            <person name="Borowiak M."/>
            <person name="Malorny B."/>
            <person name="Abdulmawjood A."/>
        </authorList>
    </citation>
    <scope>NUCLEOTIDE SEQUENCE [LARGE SCALE GENOMIC DNA]</scope>
    <source>
        <strain evidence="1 2">C605018/01/1</strain>
    </source>
</reference>
<evidence type="ECO:0000313" key="2">
    <source>
        <dbReference type="Proteomes" id="UP000293036"/>
    </source>
</evidence>
<dbReference type="AlphaFoldDB" id="A0A4Q9V1J0"/>
<protein>
    <recommendedName>
        <fullName evidence="3">Shikimate kinase</fullName>
    </recommendedName>
</protein>
<dbReference type="InterPro" id="IPR027417">
    <property type="entry name" value="P-loop_NTPase"/>
</dbReference>
<dbReference type="EMBL" id="SJDT01000002">
    <property type="protein sequence ID" value="TBW22913.1"/>
    <property type="molecule type" value="Genomic_DNA"/>
</dbReference>
<dbReference type="OrthoDB" id="3267825at2"/>
<dbReference type="RefSeq" id="WP_131280029.1">
    <property type="nucleotide sequence ID" value="NZ_JBHSLR010000009.1"/>
</dbReference>
<dbReference type="Gene3D" id="3.40.50.300">
    <property type="entry name" value="P-loop containing nucleotide triphosphate hydrolases"/>
    <property type="match status" value="1"/>
</dbReference>
<organism evidence="1 2">
    <name type="scientific">Arcanobacterium bovis</name>
    <dbReference type="NCBI Taxonomy" id="2529275"/>
    <lineage>
        <taxon>Bacteria</taxon>
        <taxon>Bacillati</taxon>
        <taxon>Actinomycetota</taxon>
        <taxon>Actinomycetes</taxon>
        <taxon>Actinomycetales</taxon>
        <taxon>Actinomycetaceae</taxon>
        <taxon>Arcanobacterium</taxon>
    </lineage>
</organism>
<dbReference type="SUPFAM" id="SSF52540">
    <property type="entry name" value="P-loop containing nucleoside triphosphate hydrolases"/>
    <property type="match status" value="1"/>
</dbReference>
<gene>
    <name evidence="1" type="ORF">EZJ44_03180</name>
</gene>
<dbReference type="Proteomes" id="UP000293036">
    <property type="component" value="Unassembled WGS sequence"/>
</dbReference>
<keyword evidence="2" id="KW-1185">Reference proteome</keyword>
<evidence type="ECO:0008006" key="3">
    <source>
        <dbReference type="Google" id="ProtNLM"/>
    </source>
</evidence>
<proteinExistence type="predicted"/>
<sequence>MTVVFLIGAPGTGKSAAVRELDKRGWIVADIDSIVHSTGRTPEQYILDDDLASLRGIYRDIFMQLVRDIERFPTADYALALPSQLICDDDGTSIDPVVSRTLEQLRAAEYTQGNVYVVGLIANISKLMLRNGLMGNRGVNPVLPRKTLRELNSRFEVMMQVLTADIIDTSDIAIADVVADIERICGRLLEK</sequence>
<evidence type="ECO:0000313" key="1">
    <source>
        <dbReference type="EMBL" id="TBW22913.1"/>
    </source>
</evidence>